<dbReference type="EMBL" id="BAABIW010000006">
    <property type="protein sequence ID" value="GAA5019603.1"/>
    <property type="molecule type" value="Genomic_DNA"/>
</dbReference>
<name>A0ABP9J5D9_9MICO</name>
<dbReference type="Proteomes" id="UP001500427">
    <property type="component" value="Unassembled WGS sequence"/>
</dbReference>
<dbReference type="Pfam" id="PF13472">
    <property type="entry name" value="Lipase_GDSL_2"/>
    <property type="match status" value="1"/>
</dbReference>
<dbReference type="InterPro" id="IPR013830">
    <property type="entry name" value="SGNH_hydro"/>
</dbReference>
<dbReference type="PANTHER" id="PTHR37981:SF1">
    <property type="entry name" value="SGNH HYDROLASE-TYPE ESTERASE DOMAIN-CONTAINING PROTEIN"/>
    <property type="match status" value="1"/>
</dbReference>
<evidence type="ECO:0000256" key="1">
    <source>
        <dbReference type="SAM" id="SignalP"/>
    </source>
</evidence>
<dbReference type="CDD" id="cd01823">
    <property type="entry name" value="SEST_like"/>
    <property type="match status" value="1"/>
</dbReference>
<accession>A0ABP9J5D9</accession>
<feature type="signal peptide" evidence="1">
    <location>
        <begin position="1"/>
        <end position="34"/>
    </location>
</feature>
<dbReference type="InterPro" id="IPR006311">
    <property type="entry name" value="TAT_signal"/>
</dbReference>
<evidence type="ECO:0000313" key="4">
    <source>
        <dbReference type="Proteomes" id="UP001500427"/>
    </source>
</evidence>
<evidence type="ECO:0000313" key="3">
    <source>
        <dbReference type="EMBL" id="GAA5019603.1"/>
    </source>
</evidence>
<dbReference type="PROSITE" id="PS51318">
    <property type="entry name" value="TAT"/>
    <property type="match status" value="1"/>
</dbReference>
<sequence>MVSSPVRRRVLGAGIAALSGLGAALALGAPAATAAGTGYVALGDSYSSGTGTRSYISDGTSCQRSVYAYPSLDAAALGLSLTFRACSGATVADVTNSQLSALTTSTAYVTISVGGNDAGFASVLTECAQPGWLSNCNGAIDKAQTTVNSTIPGRLATLYSSIRAKAPNARVVVVGYPRIFNGEDCNALTWFSPAEETRLNAMADLLNSRTSAAASTAGFTFVNPTSRFLGHAVCDSPEWLNGLSSPISDSYHPNVAGHRDGYAVVTKPAFGLPVRLSAARAEARAVASADALARDARRYAAVDRTITPERFVAPDLTTPAARAAAKRAGVDLGSRASIDAADRAWSARQDAAARR</sequence>
<dbReference type="InterPro" id="IPR037460">
    <property type="entry name" value="SEST-like"/>
</dbReference>
<reference evidence="4" key="1">
    <citation type="journal article" date="2019" name="Int. J. Syst. Evol. Microbiol.">
        <title>The Global Catalogue of Microorganisms (GCM) 10K type strain sequencing project: providing services to taxonomists for standard genome sequencing and annotation.</title>
        <authorList>
            <consortium name="The Broad Institute Genomics Platform"/>
            <consortium name="The Broad Institute Genome Sequencing Center for Infectious Disease"/>
            <person name="Wu L."/>
            <person name="Ma J."/>
        </authorList>
    </citation>
    <scope>NUCLEOTIDE SEQUENCE [LARGE SCALE GENOMIC DNA]</scope>
    <source>
        <strain evidence="4">JCM 17687</strain>
    </source>
</reference>
<gene>
    <name evidence="3" type="ORF">GCM10023258_07380</name>
</gene>
<keyword evidence="4" id="KW-1185">Reference proteome</keyword>
<comment type="caution">
    <text evidence="3">The sequence shown here is derived from an EMBL/GenBank/DDBJ whole genome shotgun (WGS) entry which is preliminary data.</text>
</comment>
<evidence type="ECO:0000259" key="2">
    <source>
        <dbReference type="Pfam" id="PF13472"/>
    </source>
</evidence>
<keyword evidence="1" id="KW-0732">Signal</keyword>
<protein>
    <recommendedName>
        <fullName evidence="2">SGNH hydrolase-type esterase domain-containing protein</fullName>
    </recommendedName>
</protein>
<feature type="domain" description="SGNH hydrolase-type esterase" evidence="2">
    <location>
        <begin position="41"/>
        <end position="259"/>
    </location>
</feature>
<feature type="chain" id="PRO_5046771592" description="SGNH hydrolase-type esterase domain-containing protein" evidence="1">
    <location>
        <begin position="35"/>
        <end position="355"/>
    </location>
</feature>
<proteinExistence type="predicted"/>
<dbReference type="PANTHER" id="PTHR37981">
    <property type="entry name" value="LIPASE 2"/>
    <property type="match status" value="1"/>
</dbReference>
<organism evidence="3 4">
    <name type="scientific">Terrabacter aeriphilus</name>
    <dbReference type="NCBI Taxonomy" id="515662"/>
    <lineage>
        <taxon>Bacteria</taxon>
        <taxon>Bacillati</taxon>
        <taxon>Actinomycetota</taxon>
        <taxon>Actinomycetes</taxon>
        <taxon>Micrococcales</taxon>
        <taxon>Intrasporangiaceae</taxon>
        <taxon>Terrabacter</taxon>
    </lineage>
</organism>
<dbReference type="SUPFAM" id="SSF52266">
    <property type="entry name" value="SGNH hydrolase"/>
    <property type="match status" value="1"/>
</dbReference>
<dbReference type="Gene3D" id="3.40.50.1110">
    <property type="entry name" value="SGNH hydrolase"/>
    <property type="match status" value="1"/>
</dbReference>
<dbReference type="InterPro" id="IPR036514">
    <property type="entry name" value="SGNH_hydro_sf"/>
</dbReference>